<dbReference type="AlphaFoldDB" id="A0AA96LD67"/>
<reference evidence="1 2" key="1">
    <citation type="submission" date="2022-02" db="EMBL/GenBank/DDBJ databases">
        <title>Paenibacillus sp. MBLB1776 Whole Genome Shotgun Sequencing.</title>
        <authorList>
            <person name="Hwang C.Y."/>
            <person name="Cho E.-S."/>
            <person name="Seo M.-J."/>
        </authorList>
    </citation>
    <scope>NUCLEOTIDE SEQUENCE [LARGE SCALE GENOMIC DNA]</scope>
    <source>
        <strain evidence="1 2">MBLB1776</strain>
    </source>
</reference>
<evidence type="ECO:0000313" key="2">
    <source>
        <dbReference type="Proteomes" id="UP001305702"/>
    </source>
</evidence>
<dbReference type="EMBL" id="CP130318">
    <property type="protein sequence ID" value="WNQ10010.1"/>
    <property type="molecule type" value="Genomic_DNA"/>
</dbReference>
<accession>A0AA96LD67</accession>
<dbReference type="Proteomes" id="UP001305702">
    <property type="component" value="Chromosome"/>
</dbReference>
<protein>
    <submittedName>
        <fullName evidence="1">Spore germination protein GerPC</fullName>
    </submittedName>
</protein>
<organism evidence="1 2">
    <name type="scientific">Paenibacillus aurantius</name>
    <dbReference type="NCBI Taxonomy" id="2918900"/>
    <lineage>
        <taxon>Bacteria</taxon>
        <taxon>Bacillati</taxon>
        <taxon>Bacillota</taxon>
        <taxon>Bacilli</taxon>
        <taxon>Bacillales</taxon>
        <taxon>Paenibacillaceae</taxon>
        <taxon>Paenibacillus</taxon>
    </lineage>
</organism>
<proteinExistence type="predicted"/>
<dbReference type="InterPro" id="IPR019673">
    <property type="entry name" value="Spore_germination_GerPC"/>
</dbReference>
<dbReference type="KEGG" id="paun:MJA45_20640"/>
<dbReference type="Pfam" id="PF10737">
    <property type="entry name" value="GerPC"/>
    <property type="match status" value="1"/>
</dbReference>
<keyword evidence="2" id="KW-1185">Reference proteome</keyword>
<gene>
    <name evidence="1" type="primary">gerPC</name>
    <name evidence="1" type="ORF">MJA45_20640</name>
</gene>
<name>A0AA96LD67_9BACL</name>
<dbReference type="RefSeq" id="WP_315603784.1">
    <property type="nucleotide sequence ID" value="NZ_CP130318.1"/>
</dbReference>
<evidence type="ECO:0000313" key="1">
    <source>
        <dbReference type="EMBL" id="WNQ10010.1"/>
    </source>
</evidence>
<sequence>MDFYGMLCQIKGHLEWQSRKLLEVEARLVKLESSVASLQDKPQTRIDKIDYHFDQLKVERLDGTLNIGITPGKDGADSIEEFAVNQRKPVQAEGQPAEAGAPSEELVREAGNVVEGYLRRELPGVIRALEECHRLPLGERYREWMVEDLRKQLKPRVEHYARGIGKAEDGEGASPAERIADQVKQDIEAALQSHFERLLEQGGERNESDGLQ</sequence>